<evidence type="ECO:0000313" key="1">
    <source>
        <dbReference type="EMBL" id="CAA2105278.1"/>
    </source>
</evidence>
<accession>A0A679J2Q7</accession>
<dbReference type="RefSeq" id="WP_339090765.1">
    <property type="nucleotide sequence ID" value="NZ_LR743507.1"/>
</dbReference>
<proteinExistence type="predicted"/>
<gene>
    <name evidence="1" type="ORF">VVAX_03174</name>
</gene>
<reference evidence="1" key="1">
    <citation type="submission" date="2019-12" db="EMBL/GenBank/DDBJ databases">
        <authorList>
            <person name="Cremers G."/>
        </authorList>
    </citation>
    <scope>NUCLEOTIDE SEQUENCE</scope>
    <source>
        <strain evidence="1">Vvax</strain>
    </source>
</reference>
<organism evidence="1">
    <name type="scientific">Variovorax paradoxus</name>
    <dbReference type="NCBI Taxonomy" id="34073"/>
    <lineage>
        <taxon>Bacteria</taxon>
        <taxon>Pseudomonadati</taxon>
        <taxon>Pseudomonadota</taxon>
        <taxon>Betaproteobacteria</taxon>
        <taxon>Burkholderiales</taxon>
        <taxon>Comamonadaceae</taxon>
        <taxon>Variovorax</taxon>
    </lineage>
</organism>
<protein>
    <submittedName>
        <fullName evidence="1">Uncharacterized protein</fullName>
    </submittedName>
</protein>
<name>A0A679J2Q7_VARPD</name>
<dbReference type="AlphaFoldDB" id="A0A679J2Q7"/>
<dbReference type="EMBL" id="LR743507">
    <property type="protein sequence ID" value="CAA2105278.1"/>
    <property type="molecule type" value="Genomic_DNA"/>
</dbReference>
<sequence length="131" mass="14599">MNEMNGMMVNMSGMTDMGSLNGMEGGASVSFGGEHPRETRPLMRSSEVTNVRPFGTVEGAIGAIESLDRELKKFELAVADSLQDYLGVQMAQITDCALARGWEPISFVQKDGFRLYRYEAMRSYSKKSRKR</sequence>